<keyword evidence="1" id="KW-1133">Transmembrane helix</keyword>
<keyword evidence="1" id="KW-0812">Transmembrane</keyword>
<keyword evidence="1" id="KW-0472">Membrane</keyword>
<comment type="caution">
    <text evidence="2">The sequence shown here is derived from an EMBL/GenBank/DDBJ whole genome shotgun (WGS) entry which is preliminary data.</text>
</comment>
<organism evidence="2 3">
    <name type="scientific">Rhizobium puerariae</name>
    <dbReference type="NCBI Taxonomy" id="1585791"/>
    <lineage>
        <taxon>Bacteria</taxon>
        <taxon>Pseudomonadati</taxon>
        <taxon>Pseudomonadota</taxon>
        <taxon>Alphaproteobacteria</taxon>
        <taxon>Hyphomicrobiales</taxon>
        <taxon>Rhizobiaceae</taxon>
        <taxon>Rhizobium/Agrobacterium group</taxon>
        <taxon>Rhizobium</taxon>
    </lineage>
</organism>
<dbReference type="PIRSF" id="PIRSF031780">
    <property type="entry name" value="UCP031780"/>
    <property type="match status" value="1"/>
</dbReference>
<dbReference type="RefSeq" id="WP_377265373.1">
    <property type="nucleotide sequence ID" value="NZ_JBHMAA010000036.1"/>
</dbReference>
<evidence type="ECO:0000256" key="1">
    <source>
        <dbReference type="SAM" id="Phobius"/>
    </source>
</evidence>
<protein>
    <submittedName>
        <fullName evidence="2">DUF1476 domain-containing protein</fullName>
    </submittedName>
</protein>
<sequence length="105" mass="11819">MIYALHDRGRALEDKFAYDQSLQFRMEARRNKLMGFWAASLLGIADAGAYAQDLVFSTLDGKAPHDIATKLRHDFDMAGVTVSDEDLQTRMHDLLIDVVEDMEAA</sequence>
<proteinExistence type="predicted"/>
<gene>
    <name evidence="2" type="ORF">ACFFP0_27290</name>
</gene>
<dbReference type="InterPro" id="IPR038293">
    <property type="entry name" value="ATPase_inh_sub_z_sf"/>
</dbReference>
<reference evidence="2 3" key="1">
    <citation type="submission" date="2024-09" db="EMBL/GenBank/DDBJ databases">
        <authorList>
            <person name="Sun Q."/>
            <person name="Mori K."/>
        </authorList>
    </citation>
    <scope>NUCLEOTIDE SEQUENCE [LARGE SCALE GENOMIC DNA]</scope>
    <source>
        <strain evidence="2 3">TBRC 4938</strain>
    </source>
</reference>
<accession>A0ABV6APK6</accession>
<dbReference type="Pfam" id="PF07345">
    <property type="entry name" value="ATPaseInh_sub_z"/>
    <property type="match status" value="1"/>
</dbReference>
<keyword evidence="3" id="KW-1185">Reference proteome</keyword>
<dbReference type="Proteomes" id="UP001589692">
    <property type="component" value="Unassembled WGS sequence"/>
</dbReference>
<evidence type="ECO:0000313" key="2">
    <source>
        <dbReference type="EMBL" id="MFB9952566.1"/>
    </source>
</evidence>
<dbReference type="EMBL" id="JBHMAA010000036">
    <property type="protein sequence ID" value="MFB9952566.1"/>
    <property type="molecule type" value="Genomic_DNA"/>
</dbReference>
<evidence type="ECO:0000313" key="3">
    <source>
        <dbReference type="Proteomes" id="UP001589692"/>
    </source>
</evidence>
<dbReference type="InterPro" id="IPR009945">
    <property type="entry name" value="ATPase_inh_sub_z"/>
</dbReference>
<feature type="transmembrane region" description="Helical" evidence="1">
    <location>
        <begin position="33"/>
        <end position="51"/>
    </location>
</feature>
<name>A0ABV6APK6_9HYPH</name>
<dbReference type="Gene3D" id="1.10.790.20">
    <property type="entry name" value="Domain of unknown function DUF1476"/>
    <property type="match status" value="1"/>
</dbReference>